<comment type="caution">
    <text evidence="2">The sequence shown here is derived from an EMBL/GenBank/DDBJ whole genome shotgun (WGS) entry which is preliminary data.</text>
</comment>
<dbReference type="PROSITE" id="PS51819">
    <property type="entry name" value="VOC"/>
    <property type="match status" value="1"/>
</dbReference>
<reference evidence="3" key="1">
    <citation type="journal article" date="2019" name="Int. J. Syst. Evol. Microbiol.">
        <title>The Global Catalogue of Microorganisms (GCM) 10K type strain sequencing project: providing services to taxonomists for standard genome sequencing and annotation.</title>
        <authorList>
            <consortium name="The Broad Institute Genomics Platform"/>
            <consortium name="The Broad Institute Genome Sequencing Center for Infectious Disease"/>
            <person name="Wu L."/>
            <person name="Ma J."/>
        </authorList>
    </citation>
    <scope>NUCLEOTIDE SEQUENCE [LARGE SCALE GENOMIC DNA]</scope>
    <source>
        <strain evidence="3">WYCCWR 12678</strain>
    </source>
</reference>
<proteinExistence type="predicted"/>
<name>A0ABV9Q0T7_9BACL</name>
<dbReference type="InterPro" id="IPR037523">
    <property type="entry name" value="VOC_core"/>
</dbReference>
<keyword evidence="3" id="KW-1185">Reference proteome</keyword>
<evidence type="ECO:0000313" key="2">
    <source>
        <dbReference type="EMBL" id="MFC4766832.1"/>
    </source>
</evidence>
<sequence>MEFAVTGIDHIQLAAPVGCEEEARYFYGEILGMQELKKPELLRKRGGVWFRCGDRQLHSGVEADFRPAKKTHPAFRVKDVERLKAHLPATGFEVQDDDALSEAKRFYVEDPFGNRLEFLEWRA</sequence>
<feature type="domain" description="VOC" evidence="1">
    <location>
        <begin position="7"/>
        <end position="121"/>
    </location>
</feature>
<dbReference type="EMBL" id="JBHSHC010000033">
    <property type="protein sequence ID" value="MFC4766832.1"/>
    <property type="molecule type" value="Genomic_DNA"/>
</dbReference>
<protein>
    <submittedName>
        <fullName evidence="2">VOC family protein</fullName>
    </submittedName>
</protein>
<organism evidence="2 3">
    <name type="scientific">Effusibacillus consociatus</name>
    <dbReference type="NCBI Taxonomy" id="1117041"/>
    <lineage>
        <taxon>Bacteria</taxon>
        <taxon>Bacillati</taxon>
        <taxon>Bacillota</taxon>
        <taxon>Bacilli</taxon>
        <taxon>Bacillales</taxon>
        <taxon>Alicyclobacillaceae</taxon>
        <taxon>Effusibacillus</taxon>
    </lineage>
</organism>
<evidence type="ECO:0000259" key="1">
    <source>
        <dbReference type="PROSITE" id="PS51819"/>
    </source>
</evidence>
<dbReference type="PANTHER" id="PTHR39175">
    <property type="entry name" value="FAMILY PROTEIN, PUTATIVE (AFU_ORTHOLOGUE AFUA_3G15060)-RELATED"/>
    <property type="match status" value="1"/>
</dbReference>
<dbReference type="PANTHER" id="PTHR39175:SF1">
    <property type="entry name" value="FAMILY PROTEIN, PUTATIVE (AFU_ORTHOLOGUE AFUA_3G15060)-RELATED"/>
    <property type="match status" value="1"/>
</dbReference>
<accession>A0ABV9Q0T7</accession>
<dbReference type="RefSeq" id="WP_380024726.1">
    <property type="nucleotide sequence ID" value="NZ_JBHSHC010000033.1"/>
</dbReference>
<gene>
    <name evidence="2" type="ORF">ACFO8Q_05550</name>
</gene>
<evidence type="ECO:0000313" key="3">
    <source>
        <dbReference type="Proteomes" id="UP001596002"/>
    </source>
</evidence>
<dbReference type="SUPFAM" id="SSF54593">
    <property type="entry name" value="Glyoxalase/Bleomycin resistance protein/Dihydroxybiphenyl dioxygenase"/>
    <property type="match status" value="1"/>
</dbReference>
<dbReference type="Gene3D" id="3.10.180.10">
    <property type="entry name" value="2,3-Dihydroxybiphenyl 1,2-Dioxygenase, domain 1"/>
    <property type="match status" value="1"/>
</dbReference>
<dbReference type="InterPro" id="IPR029068">
    <property type="entry name" value="Glyas_Bleomycin-R_OHBP_Dase"/>
</dbReference>
<dbReference type="Pfam" id="PF00903">
    <property type="entry name" value="Glyoxalase"/>
    <property type="match status" value="1"/>
</dbReference>
<dbReference type="Proteomes" id="UP001596002">
    <property type="component" value="Unassembled WGS sequence"/>
</dbReference>
<dbReference type="InterPro" id="IPR004360">
    <property type="entry name" value="Glyas_Fos-R_dOase_dom"/>
</dbReference>